<organism evidence="2 3">
    <name type="scientific">Rhynchophorus ferrugineus</name>
    <name type="common">Red palm weevil</name>
    <name type="synonym">Curculio ferrugineus</name>
    <dbReference type="NCBI Taxonomy" id="354439"/>
    <lineage>
        <taxon>Eukaryota</taxon>
        <taxon>Metazoa</taxon>
        <taxon>Ecdysozoa</taxon>
        <taxon>Arthropoda</taxon>
        <taxon>Hexapoda</taxon>
        <taxon>Insecta</taxon>
        <taxon>Pterygota</taxon>
        <taxon>Neoptera</taxon>
        <taxon>Endopterygota</taxon>
        <taxon>Coleoptera</taxon>
        <taxon>Polyphaga</taxon>
        <taxon>Cucujiformia</taxon>
        <taxon>Curculionidae</taxon>
        <taxon>Dryophthorinae</taxon>
        <taxon>Rhynchophorus</taxon>
    </lineage>
</organism>
<evidence type="ECO:0000313" key="3">
    <source>
        <dbReference type="Proteomes" id="UP000625711"/>
    </source>
</evidence>
<evidence type="ECO:0000256" key="1">
    <source>
        <dbReference type="SAM" id="MobiDB-lite"/>
    </source>
</evidence>
<feature type="compositionally biased region" description="Low complexity" evidence="1">
    <location>
        <begin position="45"/>
        <end position="58"/>
    </location>
</feature>
<name>A0A834IVD9_RHYFE</name>
<reference evidence="2" key="1">
    <citation type="submission" date="2020-08" db="EMBL/GenBank/DDBJ databases">
        <title>Genome sequencing and assembly of the red palm weevil Rhynchophorus ferrugineus.</title>
        <authorList>
            <person name="Dias G.B."/>
            <person name="Bergman C.M."/>
            <person name="Manee M."/>
        </authorList>
    </citation>
    <scope>NUCLEOTIDE SEQUENCE</scope>
    <source>
        <strain evidence="2">AA-2017</strain>
        <tissue evidence="2">Whole larva</tissue>
    </source>
</reference>
<dbReference type="Proteomes" id="UP000625711">
    <property type="component" value="Unassembled WGS sequence"/>
</dbReference>
<feature type="region of interest" description="Disordered" evidence="1">
    <location>
        <begin position="1"/>
        <end position="70"/>
    </location>
</feature>
<keyword evidence="3" id="KW-1185">Reference proteome</keyword>
<dbReference type="AlphaFoldDB" id="A0A834IVD9"/>
<feature type="compositionally biased region" description="Basic and acidic residues" evidence="1">
    <location>
        <begin position="61"/>
        <end position="70"/>
    </location>
</feature>
<dbReference type="EMBL" id="JAACXV010000073">
    <property type="protein sequence ID" value="KAF7284605.1"/>
    <property type="molecule type" value="Genomic_DNA"/>
</dbReference>
<sequence>ELHAPSLMTYSQSIPRVPAQNKNTSDKRAMNSSTESFFDDQFNASYPNSNSYRYNSPPALEKIRDSNNYY</sequence>
<accession>A0A834IVD9</accession>
<protein>
    <submittedName>
        <fullName evidence="2">Uncharacterized protein</fullName>
    </submittedName>
</protein>
<gene>
    <name evidence="2" type="ORF">GWI33_021797</name>
</gene>
<proteinExistence type="predicted"/>
<evidence type="ECO:0000313" key="2">
    <source>
        <dbReference type="EMBL" id="KAF7284605.1"/>
    </source>
</evidence>
<comment type="caution">
    <text evidence="2">The sequence shown here is derived from an EMBL/GenBank/DDBJ whole genome shotgun (WGS) entry which is preliminary data.</text>
</comment>
<feature type="non-terminal residue" evidence="2">
    <location>
        <position position="1"/>
    </location>
</feature>